<proteinExistence type="predicted"/>
<gene>
    <name evidence="1" type="ORF">P280DRAFT_484243</name>
</gene>
<dbReference type="EMBL" id="MU006802">
    <property type="protein sequence ID" value="KAF2635868.1"/>
    <property type="molecule type" value="Genomic_DNA"/>
</dbReference>
<dbReference type="Proteomes" id="UP000799753">
    <property type="component" value="Unassembled WGS sequence"/>
</dbReference>
<accession>A0A6A6RNW0</accession>
<evidence type="ECO:0000313" key="2">
    <source>
        <dbReference type="Proteomes" id="UP000799753"/>
    </source>
</evidence>
<dbReference type="AlphaFoldDB" id="A0A6A6RNW0"/>
<reference evidence="1" key="1">
    <citation type="journal article" date="2020" name="Stud. Mycol.">
        <title>101 Dothideomycetes genomes: a test case for predicting lifestyles and emergence of pathogens.</title>
        <authorList>
            <person name="Haridas S."/>
            <person name="Albert R."/>
            <person name="Binder M."/>
            <person name="Bloem J."/>
            <person name="Labutti K."/>
            <person name="Salamov A."/>
            <person name="Andreopoulos B."/>
            <person name="Baker S."/>
            <person name="Barry K."/>
            <person name="Bills G."/>
            <person name="Bluhm B."/>
            <person name="Cannon C."/>
            <person name="Castanera R."/>
            <person name="Culley D."/>
            <person name="Daum C."/>
            <person name="Ezra D."/>
            <person name="Gonzalez J."/>
            <person name="Henrissat B."/>
            <person name="Kuo A."/>
            <person name="Liang C."/>
            <person name="Lipzen A."/>
            <person name="Lutzoni F."/>
            <person name="Magnuson J."/>
            <person name="Mondo S."/>
            <person name="Nolan M."/>
            <person name="Ohm R."/>
            <person name="Pangilinan J."/>
            <person name="Park H.-J."/>
            <person name="Ramirez L."/>
            <person name="Alfaro M."/>
            <person name="Sun H."/>
            <person name="Tritt A."/>
            <person name="Yoshinaga Y."/>
            <person name="Zwiers L.-H."/>
            <person name="Turgeon B."/>
            <person name="Goodwin S."/>
            <person name="Spatafora J."/>
            <person name="Crous P."/>
            <person name="Grigoriev I."/>
        </authorList>
    </citation>
    <scope>NUCLEOTIDE SEQUENCE</scope>
    <source>
        <strain evidence="1">CBS 473.64</strain>
    </source>
</reference>
<organism evidence="1 2">
    <name type="scientific">Massarina eburnea CBS 473.64</name>
    <dbReference type="NCBI Taxonomy" id="1395130"/>
    <lineage>
        <taxon>Eukaryota</taxon>
        <taxon>Fungi</taxon>
        <taxon>Dikarya</taxon>
        <taxon>Ascomycota</taxon>
        <taxon>Pezizomycotina</taxon>
        <taxon>Dothideomycetes</taxon>
        <taxon>Pleosporomycetidae</taxon>
        <taxon>Pleosporales</taxon>
        <taxon>Massarineae</taxon>
        <taxon>Massarinaceae</taxon>
        <taxon>Massarina</taxon>
    </lineage>
</organism>
<keyword evidence="2" id="KW-1185">Reference proteome</keyword>
<evidence type="ECO:0000313" key="1">
    <source>
        <dbReference type="EMBL" id="KAF2635868.1"/>
    </source>
</evidence>
<protein>
    <submittedName>
        <fullName evidence="1">Uncharacterized protein</fullName>
    </submittedName>
</protein>
<sequence length="160" mass="17949">MATSAAQERTGNSAWPGCARMPSLIGLRVYSRHSIWSDLDSLHGNWWKSWPCGTLARPKSRTAARRARHHASRRDYPCARTAPFSRQQREPYMTRPIFQPSHTSRRNSHPAPPTSMNGIYTIHLDDSAMSYLGTTGPISNQTRTTFGTPAIMSCGKYATR</sequence>
<name>A0A6A6RNW0_9PLEO</name>